<dbReference type="Proteomes" id="UP000192678">
    <property type="component" value="Unassembled WGS sequence"/>
</dbReference>
<evidence type="ECO:0000256" key="4">
    <source>
        <dbReference type="ARBA" id="ARBA00022793"/>
    </source>
</evidence>
<keyword evidence="5 8" id="KW-0822">Tryptophan biosynthesis</keyword>
<comment type="similarity">
    <text evidence="8">Belongs to the TrpC family.</text>
</comment>
<sequence>MNILDKIVLRKKEEVALAKQSVSVKQLEAGLHFNRNPYVFKDFLLDEKRTGIIAEFKRRSPSKGVINDQVTVEDVTRAYVAAGASALSVLTDVDFFGGHNNDLLAARAVNEIPVLRKDFMIDEYQILEAKALGADIILLIAAILTPAEIKNFSSLAKSLGLNVLLEVHNLEELQRSICKDLDAIGVNNRNLADFTVNIQTSFDLVNQIPDEFMKISESAISAPQTINELRAAGFNGFLIGENFMKTPNPGQAMEEFSKQLISV</sequence>
<gene>
    <name evidence="8" type="primary">trpC</name>
    <name evidence="10" type="ORF">SAMN04488101_102787</name>
</gene>
<evidence type="ECO:0000259" key="9">
    <source>
        <dbReference type="Pfam" id="PF00218"/>
    </source>
</evidence>
<evidence type="ECO:0000256" key="1">
    <source>
        <dbReference type="ARBA" id="ARBA00001633"/>
    </source>
</evidence>
<reference evidence="10 11" key="1">
    <citation type="submission" date="2017-04" db="EMBL/GenBank/DDBJ databases">
        <authorList>
            <person name="Afonso C.L."/>
            <person name="Miller P.J."/>
            <person name="Scott M.A."/>
            <person name="Spackman E."/>
            <person name="Goraichik I."/>
            <person name="Dimitrov K.M."/>
            <person name="Suarez D.L."/>
            <person name="Swayne D.E."/>
        </authorList>
    </citation>
    <scope>NUCLEOTIDE SEQUENCE [LARGE SCALE GENOMIC DNA]</scope>
    <source>
        <strain evidence="10 11">DSM 19625</strain>
    </source>
</reference>
<dbReference type="CDD" id="cd00331">
    <property type="entry name" value="IGPS"/>
    <property type="match status" value="1"/>
</dbReference>
<dbReference type="Pfam" id="PF00218">
    <property type="entry name" value="IGPS"/>
    <property type="match status" value="1"/>
</dbReference>
<dbReference type="EMBL" id="FWYB01000002">
    <property type="protein sequence ID" value="SMC76146.1"/>
    <property type="molecule type" value="Genomic_DNA"/>
</dbReference>
<comment type="catalytic activity">
    <reaction evidence="1 8">
        <text>1-(2-carboxyphenylamino)-1-deoxy-D-ribulose 5-phosphate + H(+) = (1S,2R)-1-C-(indol-3-yl)glycerol 3-phosphate + CO2 + H2O</text>
        <dbReference type="Rhea" id="RHEA:23476"/>
        <dbReference type="ChEBI" id="CHEBI:15377"/>
        <dbReference type="ChEBI" id="CHEBI:15378"/>
        <dbReference type="ChEBI" id="CHEBI:16526"/>
        <dbReference type="ChEBI" id="CHEBI:58613"/>
        <dbReference type="ChEBI" id="CHEBI:58866"/>
        <dbReference type="EC" id="4.1.1.48"/>
    </reaction>
</comment>
<evidence type="ECO:0000256" key="6">
    <source>
        <dbReference type="ARBA" id="ARBA00023141"/>
    </source>
</evidence>
<dbReference type="EC" id="4.1.1.48" evidence="8"/>
<keyword evidence="7 8" id="KW-0456">Lyase</keyword>
<dbReference type="GO" id="GO:0004425">
    <property type="term" value="F:indole-3-glycerol-phosphate synthase activity"/>
    <property type="evidence" value="ECO:0007669"/>
    <property type="project" value="UniProtKB-UniRule"/>
</dbReference>
<evidence type="ECO:0000256" key="3">
    <source>
        <dbReference type="ARBA" id="ARBA00022605"/>
    </source>
</evidence>
<dbReference type="UniPathway" id="UPA00035">
    <property type="reaction ID" value="UER00043"/>
</dbReference>
<proteinExistence type="inferred from homology"/>
<dbReference type="InterPro" id="IPR013798">
    <property type="entry name" value="Indole-3-glycerol_P_synth_dom"/>
</dbReference>
<dbReference type="PROSITE" id="PS00614">
    <property type="entry name" value="IGPS"/>
    <property type="match status" value="1"/>
</dbReference>
<dbReference type="InterPro" id="IPR013785">
    <property type="entry name" value="Aldolase_TIM"/>
</dbReference>
<dbReference type="InterPro" id="IPR011060">
    <property type="entry name" value="RibuloseP-bd_barrel"/>
</dbReference>
<organism evidence="10 11">
    <name type="scientific">Pedobacter nyackensis</name>
    <dbReference type="NCBI Taxonomy" id="475255"/>
    <lineage>
        <taxon>Bacteria</taxon>
        <taxon>Pseudomonadati</taxon>
        <taxon>Bacteroidota</taxon>
        <taxon>Sphingobacteriia</taxon>
        <taxon>Sphingobacteriales</taxon>
        <taxon>Sphingobacteriaceae</taxon>
        <taxon>Pedobacter</taxon>
    </lineage>
</organism>
<dbReference type="InterPro" id="IPR045186">
    <property type="entry name" value="Indole-3-glycerol_P_synth"/>
</dbReference>
<dbReference type="PANTHER" id="PTHR22854">
    <property type="entry name" value="TRYPTOPHAN BIOSYNTHESIS PROTEIN"/>
    <property type="match status" value="1"/>
</dbReference>
<dbReference type="FunFam" id="3.20.20.70:FF:000024">
    <property type="entry name" value="Indole-3-glycerol phosphate synthase"/>
    <property type="match status" value="1"/>
</dbReference>
<keyword evidence="6 8" id="KW-0057">Aromatic amino acid biosynthesis</keyword>
<name>A0A1W2BTU0_9SPHI</name>
<dbReference type="Gene3D" id="3.20.20.70">
    <property type="entry name" value="Aldolase class I"/>
    <property type="match status" value="1"/>
</dbReference>
<dbReference type="InterPro" id="IPR001468">
    <property type="entry name" value="Indole-3-GlycerolPSynthase_CS"/>
</dbReference>
<accession>A0A1W2BTU0</accession>
<evidence type="ECO:0000256" key="2">
    <source>
        <dbReference type="ARBA" id="ARBA00004696"/>
    </source>
</evidence>
<dbReference type="GO" id="GO:0000162">
    <property type="term" value="P:L-tryptophan biosynthetic process"/>
    <property type="evidence" value="ECO:0007669"/>
    <property type="project" value="UniProtKB-UniRule"/>
</dbReference>
<evidence type="ECO:0000313" key="11">
    <source>
        <dbReference type="Proteomes" id="UP000192678"/>
    </source>
</evidence>
<keyword evidence="11" id="KW-1185">Reference proteome</keyword>
<dbReference type="PANTHER" id="PTHR22854:SF2">
    <property type="entry name" value="INDOLE-3-GLYCEROL-PHOSPHATE SYNTHASE"/>
    <property type="match status" value="1"/>
</dbReference>
<dbReference type="NCBIfam" id="NF001377">
    <property type="entry name" value="PRK00278.2-4"/>
    <property type="match status" value="1"/>
</dbReference>
<dbReference type="SUPFAM" id="SSF51366">
    <property type="entry name" value="Ribulose-phoshate binding barrel"/>
    <property type="match status" value="1"/>
</dbReference>
<dbReference type="GO" id="GO:0004640">
    <property type="term" value="F:phosphoribosylanthranilate isomerase activity"/>
    <property type="evidence" value="ECO:0007669"/>
    <property type="project" value="TreeGrafter"/>
</dbReference>
<dbReference type="AlphaFoldDB" id="A0A1W2BTU0"/>
<feature type="domain" description="Indole-3-glycerol phosphate synthase" evidence="9">
    <location>
        <begin position="4"/>
        <end position="255"/>
    </location>
</feature>
<comment type="pathway">
    <text evidence="2 8">Amino-acid biosynthesis; L-tryptophan biosynthesis; L-tryptophan from chorismate: step 4/5.</text>
</comment>
<evidence type="ECO:0000256" key="5">
    <source>
        <dbReference type="ARBA" id="ARBA00022822"/>
    </source>
</evidence>
<keyword evidence="4 8" id="KW-0210">Decarboxylase</keyword>
<evidence type="ECO:0000313" key="10">
    <source>
        <dbReference type="EMBL" id="SMC76146.1"/>
    </source>
</evidence>
<evidence type="ECO:0000256" key="7">
    <source>
        <dbReference type="ARBA" id="ARBA00023239"/>
    </source>
</evidence>
<dbReference type="OrthoDB" id="9804217at2"/>
<keyword evidence="3 8" id="KW-0028">Amino-acid biosynthesis</keyword>
<protein>
    <recommendedName>
        <fullName evidence="8">Indole-3-glycerol phosphate synthase</fullName>
        <shortName evidence="8">IGPS</shortName>
        <ecNumber evidence="8">4.1.1.48</ecNumber>
    </recommendedName>
</protein>
<dbReference type="STRING" id="475255.SAMN04488101_102787"/>
<evidence type="ECO:0000256" key="8">
    <source>
        <dbReference type="HAMAP-Rule" id="MF_00134"/>
    </source>
</evidence>
<dbReference type="HAMAP" id="MF_00134_B">
    <property type="entry name" value="IGPS_B"/>
    <property type="match status" value="1"/>
</dbReference>
<dbReference type="RefSeq" id="WP_084288740.1">
    <property type="nucleotide sequence ID" value="NZ_FWYB01000002.1"/>
</dbReference>